<dbReference type="Proteomes" id="UP000013111">
    <property type="component" value="Unassembled WGS sequence"/>
</dbReference>
<reference evidence="2 3" key="1">
    <citation type="submission" date="2012-11" db="EMBL/GenBank/DDBJ databases">
        <authorList>
            <person name="Linke B."/>
        </authorList>
    </citation>
    <scope>NUCLEOTIDE SEQUENCE [LARGE SCALE GENOMIC DNA]</scope>
    <source>
        <strain evidence="3">CFBP 1232</strain>
    </source>
</reference>
<keyword evidence="1" id="KW-0472">Membrane</keyword>
<dbReference type="GeneID" id="97605032"/>
<dbReference type="EMBL" id="CAPB01000007">
    <property type="protein sequence ID" value="CCO92690.1"/>
    <property type="molecule type" value="Genomic_DNA"/>
</dbReference>
<feature type="transmembrane region" description="Helical" evidence="1">
    <location>
        <begin position="12"/>
        <end position="29"/>
    </location>
</feature>
<accession>A0A831A3G9</accession>
<dbReference type="Pfam" id="PF10713">
    <property type="entry name" value="DUF2509"/>
    <property type="match status" value="1"/>
</dbReference>
<reference evidence="2 3" key="2">
    <citation type="submission" date="2013-04" db="EMBL/GenBank/DDBJ databases">
        <title>Comparative genomics of 12 strains of Erwinia amylovora identifies a pan-genome with a large conserved core and provides insights into host specificity.</title>
        <authorList>
            <person name="Mann R.A."/>
            <person name="Smits T.H.M."/>
            <person name="Buehlmann A."/>
            <person name="Blom J."/>
            <person name="Goesmann A."/>
            <person name="Frey J.E."/>
            <person name="Plummer K.M."/>
            <person name="Beer S.V."/>
            <person name="Luck J."/>
            <person name="Duffy B."/>
            <person name="Rodoni B."/>
        </authorList>
    </citation>
    <scope>NUCLEOTIDE SEQUENCE [LARGE SCALE GENOMIC DNA]</scope>
    <source>
        <strain evidence="3">CFBP 1232</strain>
    </source>
</reference>
<proteinExistence type="predicted"/>
<evidence type="ECO:0008006" key="4">
    <source>
        <dbReference type="Google" id="ProtNLM"/>
    </source>
</evidence>
<keyword evidence="1" id="KW-1133">Transmembrane helix</keyword>
<organism evidence="2 3">
    <name type="scientific">Erwinia amylovora NBRC 12687 = CFBP 1232</name>
    <dbReference type="NCBI Taxonomy" id="1219359"/>
    <lineage>
        <taxon>Bacteria</taxon>
        <taxon>Pseudomonadati</taxon>
        <taxon>Pseudomonadota</taxon>
        <taxon>Gammaproteobacteria</taxon>
        <taxon>Enterobacterales</taxon>
        <taxon>Erwiniaceae</taxon>
        <taxon>Erwinia</taxon>
    </lineage>
</organism>
<dbReference type="AlphaFoldDB" id="A0A831A3G9"/>
<evidence type="ECO:0000313" key="2">
    <source>
        <dbReference type="EMBL" id="CCO92690.1"/>
    </source>
</evidence>
<name>A0A831A3G9_ERWAM</name>
<comment type="caution">
    <text evidence="2">The sequence shown here is derived from an EMBL/GenBank/DDBJ whole genome shotgun (WGS) entry which is preliminary data.</text>
</comment>
<dbReference type="RefSeq" id="WP_004155723.1">
    <property type="nucleotide sequence ID" value="NZ_BAYW01000014.1"/>
</dbReference>
<evidence type="ECO:0000256" key="1">
    <source>
        <dbReference type="SAM" id="Phobius"/>
    </source>
</evidence>
<protein>
    <recommendedName>
        <fullName evidence="4">DUF2509 family protein</fullName>
    </recommendedName>
</protein>
<keyword evidence="1" id="KW-0812">Transmembrane</keyword>
<sequence>MNLASQRGGGTLIMVIILLLMGTLMLNATRRQLSDANSLVGDERIYLQQFTAATSALAWGQRLSWPAAEGWQCRQQGKYRWRACLHFTRMLLRADSGPQTLALYHWMDKSRSGGLRPRPHGWLDFCPLTEKGGCDVE</sequence>
<gene>
    <name evidence="2" type="ORF">BN437_0727</name>
</gene>
<dbReference type="InterPro" id="IPR019652">
    <property type="entry name" value="DUF2509"/>
</dbReference>
<evidence type="ECO:0000313" key="3">
    <source>
        <dbReference type="Proteomes" id="UP000013111"/>
    </source>
</evidence>